<dbReference type="EMBL" id="CP066744">
    <property type="protein sequence ID" value="QQK07767.1"/>
    <property type="molecule type" value="Genomic_DNA"/>
</dbReference>
<evidence type="ECO:0000313" key="2">
    <source>
        <dbReference type="Proteomes" id="UP000595814"/>
    </source>
</evidence>
<name>A0AC61MQ42_9FIRM</name>
<evidence type="ECO:0000313" key="1">
    <source>
        <dbReference type="EMBL" id="QQK07767.1"/>
    </source>
</evidence>
<sequence length="583" mass="67868">MSFDGIVTKSIVEQLQKLLINGKINKINQPEKNSLVFNIYNNKNNYKLLIDASSNSPRINITKNNFENPVQAPNFCMLLRKHIQGGSITNIEQVGLDRVIKIDVKSLDELGDFITKTLIIELMGKYSNIILTYKKDQKIIDSIKRITLDLSRIRQVLPGMEYSSIPDNKTDIMKEKIYPSEIISKLEKPVKLSRLFYMNYTGFSPQLGKEISYRANLDSDIKTSDLSEDNLKLIDLSFKDISNSIINKEYKFNIYKDSNNNYLDFHIIKLNHLGENYSSFENVSELIDDFYSQTTISDKVGQKISNLQKKVKTILNRNLSKLEKLKQEEVISSDREKYKVWADLISANSHLIKRGQTILEAENFYDPDLSLVEIKLDETKSPWENAQFYYKKYSKLKTSNKLLKTQIPKLESEIAYIYQVLESLKYINSNNEIDEIRDELESNGYLKKRKKPKIKSKPSLPLHYKNKNNNDIYIGKNNYQNDYLTLKFANKNDYFLHAKDVPGSHVILRGNNIVEEDIYDASMLAAYYSSQSQEDHVLVDYTLKKNVRKAKHAKPGMVYYDNYETKMVNLKEFNIDNYKKIEK</sequence>
<gene>
    <name evidence="1" type="ORF">JFY71_10855</name>
</gene>
<protein>
    <submittedName>
        <fullName evidence="1">NFACT family protein</fullName>
    </submittedName>
</protein>
<dbReference type="Proteomes" id="UP000595814">
    <property type="component" value="Chromosome"/>
</dbReference>
<accession>A0AC61MQ42</accession>
<reference evidence="1 2" key="1">
    <citation type="journal article" date="2022" name="Int. J. Syst. Evol. Microbiol.">
        <title>Miniphocaeibacter halophilus sp. nov., an ammonium-tolerant acetate-producing bacterium isolated from a biogas system.</title>
        <authorList>
            <person name="Schnurer A."/>
            <person name="Singh A."/>
            <person name="Bi S."/>
            <person name="Qiao W."/>
            <person name="Westerholm M."/>
        </authorList>
    </citation>
    <scope>NUCLEOTIDE SEQUENCE [LARGE SCALE GENOMIC DNA]</scope>
    <source>
        <strain evidence="1 2">AMB_01</strain>
    </source>
</reference>
<organism evidence="1 2">
    <name type="scientific">Miniphocaeibacter halophilus</name>
    <dbReference type="NCBI Taxonomy" id="2931922"/>
    <lineage>
        <taxon>Bacteria</taxon>
        <taxon>Bacillati</taxon>
        <taxon>Bacillota</taxon>
        <taxon>Tissierellia</taxon>
        <taxon>Tissierellales</taxon>
        <taxon>Peptoniphilaceae</taxon>
        <taxon>Miniphocaeibacter</taxon>
    </lineage>
</organism>
<proteinExistence type="predicted"/>
<keyword evidence="2" id="KW-1185">Reference proteome</keyword>